<evidence type="ECO:0000256" key="9">
    <source>
        <dbReference type="ARBA" id="ARBA00023242"/>
    </source>
</evidence>
<feature type="domain" description="C2H2-type" evidence="12">
    <location>
        <begin position="427"/>
        <end position="454"/>
    </location>
</feature>
<feature type="domain" description="C2H2-type" evidence="12">
    <location>
        <begin position="483"/>
        <end position="510"/>
    </location>
</feature>
<dbReference type="InterPro" id="IPR036236">
    <property type="entry name" value="Znf_C2H2_sf"/>
</dbReference>
<comment type="subcellular location">
    <subcellularLocation>
        <location evidence="1">Nucleus</location>
    </subcellularLocation>
</comment>
<dbReference type="OrthoDB" id="6077919at2759"/>
<dbReference type="PANTHER" id="PTHR23226">
    <property type="entry name" value="ZINC FINGER AND SCAN DOMAIN-CONTAINING"/>
    <property type="match status" value="1"/>
</dbReference>
<evidence type="ECO:0000256" key="1">
    <source>
        <dbReference type="ARBA" id="ARBA00004123"/>
    </source>
</evidence>
<dbReference type="FunFam" id="3.30.160.60:FF:000671">
    <property type="entry name" value="Zinc finger protein 26"/>
    <property type="match status" value="1"/>
</dbReference>
<dbReference type="PROSITE" id="PS00028">
    <property type="entry name" value="ZINC_FINGER_C2H2_1"/>
    <property type="match status" value="10"/>
</dbReference>
<evidence type="ECO:0000256" key="10">
    <source>
        <dbReference type="PROSITE-ProRule" id="PRU00042"/>
    </source>
</evidence>
<feature type="domain" description="C2H2-type" evidence="12">
    <location>
        <begin position="539"/>
        <end position="566"/>
    </location>
</feature>
<dbReference type="EMBL" id="BGPR01028203">
    <property type="protein sequence ID" value="GBN99200.1"/>
    <property type="molecule type" value="Genomic_DNA"/>
</dbReference>
<organism evidence="13 14">
    <name type="scientific">Araneus ventricosus</name>
    <name type="common">Orbweaver spider</name>
    <name type="synonym">Epeira ventricosa</name>
    <dbReference type="NCBI Taxonomy" id="182803"/>
    <lineage>
        <taxon>Eukaryota</taxon>
        <taxon>Metazoa</taxon>
        <taxon>Ecdysozoa</taxon>
        <taxon>Arthropoda</taxon>
        <taxon>Chelicerata</taxon>
        <taxon>Arachnida</taxon>
        <taxon>Araneae</taxon>
        <taxon>Araneomorphae</taxon>
        <taxon>Entelegynae</taxon>
        <taxon>Araneoidea</taxon>
        <taxon>Araneidae</taxon>
        <taxon>Araneus</taxon>
    </lineage>
</organism>
<evidence type="ECO:0000256" key="3">
    <source>
        <dbReference type="ARBA" id="ARBA00022737"/>
    </source>
</evidence>
<dbReference type="GO" id="GO:0003677">
    <property type="term" value="F:DNA binding"/>
    <property type="evidence" value="ECO:0007669"/>
    <property type="project" value="UniProtKB-KW"/>
</dbReference>
<dbReference type="Gene3D" id="3.30.160.60">
    <property type="entry name" value="Classic Zinc Finger"/>
    <property type="match status" value="9"/>
</dbReference>
<feature type="domain" description="C2H2-type" evidence="12">
    <location>
        <begin position="738"/>
        <end position="765"/>
    </location>
</feature>
<dbReference type="FunFam" id="3.30.160.60:FF:000260">
    <property type="entry name" value="Spalt-like transcription factor 1"/>
    <property type="match status" value="1"/>
</dbReference>
<evidence type="ECO:0000256" key="11">
    <source>
        <dbReference type="SAM" id="MobiDB-lite"/>
    </source>
</evidence>
<name>A0A4Y2TGS7_ARAVE</name>
<feature type="domain" description="C2H2-type" evidence="12">
    <location>
        <begin position="455"/>
        <end position="482"/>
    </location>
</feature>
<keyword evidence="2" id="KW-0479">Metal-binding</keyword>
<feature type="domain" description="C2H2-type" evidence="12">
    <location>
        <begin position="710"/>
        <end position="737"/>
    </location>
</feature>
<dbReference type="PROSITE" id="PS50157">
    <property type="entry name" value="ZINC_FINGER_C2H2_2"/>
    <property type="match status" value="10"/>
</dbReference>
<dbReference type="GO" id="GO:0008270">
    <property type="term" value="F:zinc ion binding"/>
    <property type="evidence" value="ECO:0007669"/>
    <property type="project" value="UniProtKB-KW"/>
</dbReference>
<dbReference type="FunFam" id="3.30.160.60:FF:002343">
    <property type="entry name" value="Zinc finger protein 33A"/>
    <property type="match status" value="1"/>
</dbReference>
<feature type="domain" description="C2H2-type" evidence="12">
    <location>
        <begin position="682"/>
        <end position="709"/>
    </location>
</feature>
<protein>
    <submittedName>
        <fullName evidence="13">Zinc finger protein 418</fullName>
    </submittedName>
</protein>
<dbReference type="FunFam" id="3.30.160.60:FF:000702">
    <property type="entry name" value="Transcription factor E4F1 isoform 1"/>
    <property type="match status" value="1"/>
</dbReference>
<keyword evidence="6" id="KW-0805">Transcription regulation</keyword>
<dbReference type="GO" id="GO:0006357">
    <property type="term" value="P:regulation of transcription by RNA polymerase II"/>
    <property type="evidence" value="ECO:0007669"/>
    <property type="project" value="UniProtKB-ARBA"/>
</dbReference>
<accession>A0A4Y2TGS7</accession>
<feature type="domain" description="C2H2-type" evidence="12">
    <location>
        <begin position="511"/>
        <end position="538"/>
    </location>
</feature>
<feature type="domain" description="C2H2-type" evidence="12">
    <location>
        <begin position="648"/>
        <end position="676"/>
    </location>
</feature>
<evidence type="ECO:0000256" key="5">
    <source>
        <dbReference type="ARBA" id="ARBA00022833"/>
    </source>
</evidence>
<sequence>MPEKEESYITENDSVVCSPDYQDLTLSRETLHSDSKKGISLPNHMEENSVPACHTAFPVDLKEVFELTNPNTEIHQAILRPPSDIGAVPLQYSHTSQMLHSPKETQEDSSENEVSWRHVLRDSSHSEEDISERAQLLHSMKEHSAEERRAWDAVIDEPQNLSEEAVSGNEILHAPKSSQIAVISNPEAWSHVIKQASDGDKQHIHSVAKDRSQMLSSNDHGSWNHVLEDMPTPRELTHSTQIIHPHSESAQLVDGHKQWNHLISDPARHQEVGNVPPMDLSGDCTKLTDLIPDRRDVSCQVDDIPCHTALTDDHHSPHDNSAQKVKCSDTQNKHIAVTSSLEDVPQSMLNLSIVTEAPSSSPQVVIHNGIKPEMYTQERHLVVQAGTKAQVTTKTASSYACNHCGKVFGDSRSLQRHMLIHIGLRPYRCPVCGKAFMLNGDLTRHIRIHSGERPYACDICGRRFTLKGNLMQHFRTHTPEKQYACTICEKNYAQKDSLHRHIRAHFGEKPFECTTCSKRFTLKGDLSRHILIHSGVKPHSCKYCGRQFALKGNLTQHVRTHVRTQAKGNETSNSSFSNKSQAEPQLICDLSYSHDQKTFVSVPNSASSLKLPHVVTSNQSTNLSSAHPYVQTSSPSDNNHQSSSVGLSFCSECSKTFPSPESLHEHVQLIHEQSTRLASNRYLCNICQKEFCLKGDLTRHLNSHNGVKPYECEHCNKTFTLKSNLRQHLTTHRMDKTFACPMCSKSFGNRRNLNLHLRRHEQARANFTCTKCGRSFLAKSDHFFHDCVKNETSSSLENPHTPLSANAVINGNTPPDSPEEAVCSTPLTIQTTIELPNQTVPLTTLPVKRETTHLPCDDRELVDPLECNSSGLTSVNGAQSFLGPFYRHLYFSTSHQPMLPTLKGLLHTSNGETNITDFNRSAKSN</sequence>
<keyword evidence="5" id="KW-0862">Zinc</keyword>
<evidence type="ECO:0000256" key="8">
    <source>
        <dbReference type="ARBA" id="ARBA00023163"/>
    </source>
</evidence>
<keyword evidence="9" id="KW-0539">Nucleus</keyword>
<evidence type="ECO:0000256" key="4">
    <source>
        <dbReference type="ARBA" id="ARBA00022771"/>
    </source>
</evidence>
<evidence type="ECO:0000313" key="13">
    <source>
        <dbReference type="EMBL" id="GBN99200.1"/>
    </source>
</evidence>
<evidence type="ECO:0000313" key="14">
    <source>
        <dbReference type="Proteomes" id="UP000499080"/>
    </source>
</evidence>
<dbReference type="SUPFAM" id="SSF57667">
    <property type="entry name" value="beta-beta-alpha zinc fingers"/>
    <property type="match status" value="6"/>
</dbReference>
<evidence type="ECO:0000256" key="2">
    <source>
        <dbReference type="ARBA" id="ARBA00022723"/>
    </source>
</evidence>
<evidence type="ECO:0000256" key="7">
    <source>
        <dbReference type="ARBA" id="ARBA00023125"/>
    </source>
</evidence>
<dbReference type="FunFam" id="3.30.160.60:FF:001289">
    <property type="entry name" value="Zinc finger protein 574"/>
    <property type="match status" value="1"/>
</dbReference>
<dbReference type="InterPro" id="IPR013087">
    <property type="entry name" value="Znf_C2H2_type"/>
</dbReference>
<dbReference type="Proteomes" id="UP000499080">
    <property type="component" value="Unassembled WGS sequence"/>
</dbReference>
<dbReference type="AlphaFoldDB" id="A0A4Y2TGS7"/>
<dbReference type="GO" id="GO:0005634">
    <property type="term" value="C:nucleus"/>
    <property type="evidence" value="ECO:0007669"/>
    <property type="project" value="UniProtKB-SubCell"/>
</dbReference>
<keyword evidence="8" id="KW-0804">Transcription</keyword>
<evidence type="ECO:0000256" key="6">
    <source>
        <dbReference type="ARBA" id="ARBA00023015"/>
    </source>
</evidence>
<gene>
    <name evidence="13" type="primary">ZNF418_0</name>
    <name evidence="13" type="ORF">AVEN_196228_1</name>
</gene>
<keyword evidence="7" id="KW-0238">DNA-binding</keyword>
<feature type="domain" description="C2H2-type" evidence="12">
    <location>
        <begin position="399"/>
        <end position="426"/>
    </location>
</feature>
<comment type="caution">
    <text evidence="13">The sequence shown here is derived from an EMBL/GenBank/DDBJ whole genome shotgun (WGS) entry which is preliminary data.</text>
</comment>
<dbReference type="SMART" id="SM00355">
    <property type="entry name" value="ZnF_C2H2"/>
    <property type="match status" value="10"/>
</dbReference>
<keyword evidence="3" id="KW-0677">Repeat</keyword>
<reference evidence="13 14" key="1">
    <citation type="journal article" date="2019" name="Sci. Rep.">
        <title>Orb-weaving spider Araneus ventricosus genome elucidates the spidroin gene catalogue.</title>
        <authorList>
            <person name="Kono N."/>
            <person name="Nakamura H."/>
            <person name="Ohtoshi R."/>
            <person name="Moran D.A.P."/>
            <person name="Shinohara A."/>
            <person name="Yoshida Y."/>
            <person name="Fujiwara M."/>
            <person name="Mori M."/>
            <person name="Tomita M."/>
            <person name="Arakawa K."/>
        </authorList>
    </citation>
    <scope>NUCLEOTIDE SEQUENCE [LARGE SCALE GENOMIC DNA]</scope>
</reference>
<keyword evidence="14" id="KW-1185">Reference proteome</keyword>
<evidence type="ECO:0000259" key="12">
    <source>
        <dbReference type="PROSITE" id="PS50157"/>
    </source>
</evidence>
<proteinExistence type="predicted"/>
<dbReference type="FunFam" id="3.30.160.60:FF:001228">
    <property type="entry name" value="Zinc finger protein 236"/>
    <property type="match status" value="1"/>
</dbReference>
<keyword evidence="4 10" id="KW-0863">Zinc-finger</keyword>
<dbReference type="FunFam" id="3.30.160.60:FF:000072">
    <property type="entry name" value="zinc finger protein 143 isoform X1"/>
    <property type="match status" value="1"/>
</dbReference>
<feature type="region of interest" description="Disordered" evidence="11">
    <location>
        <begin position="620"/>
        <end position="641"/>
    </location>
</feature>
<dbReference type="Pfam" id="PF00096">
    <property type="entry name" value="zf-C2H2"/>
    <property type="match status" value="9"/>
</dbReference>